<dbReference type="EMBL" id="BRXR01000001">
    <property type="protein sequence ID" value="GLC29708.1"/>
    <property type="molecule type" value="Genomic_DNA"/>
</dbReference>
<feature type="transmembrane region" description="Helical" evidence="7">
    <location>
        <begin position="67"/>
        <end position="87"/>
    </location>
</feature>
<reference evidence="9 10" key="1">
    <citation type="journal article" date="2024" name="Int. J. Syst. Evol. Microbiol.">
        <title>Clostridium omnivorum sp. nov., isolated from anoxic soil under the treatment of reductive soil disinfestation.</title>
        <authorList>
            <person name="Ueki A."/>
            <person name="Tonouchi A."/>
            <person name="Kaku N."/>
            <person name="Honma S."/>
            <person name="Ueki K."/>
        </authorList>
    </citation>
    <scope>NUCLEOTIDE SEQUENCE [LARGE SCALE GENOMIC DNA]</scope>
    <source>
        <strain evidence="9 10">E14</strain>
    </source>
</reference>
<feature type="transmembrane region" description="Helical" evidence="7">
    <location>
        <begin position="256"/>
        <end position="276"/>
    </location>
</feature>
<evidence type="ECO:0000256" key="3">
    <source>
        <dbReference type="ARBA" id="ARBA00022475"/>
    </source>
</evidence>
<evidence type="ECO:0000313" key="9">
    <source>
        <dbReference type="EMBL" id="GLC29708.1"/>
    </source>
</evidence>
<evidence type="ECO:0000256" key="4">
    <source>
        <dbReference type="ARBA" id="ARBA00022692"/>
    </source>
</evidence>
<feature type="transmembrane region" description="Helical" evidence="7">
    <location>
        <begin position="203"/>
        <end position="218"/>
    </location>
</feature>
<feature type="transmembrane region" description="Helical" evidence="7">
    <location>
        <begin position="108"/>
        <end position="130"/>
    </location>
</feature>
<keyword evidence="3" id="KW-1003">Cell membrane</keyword>
<keyword evidence="10" id="KW-1185">Reference proteome</keyword>
<dbReference type="PANTHER" id="PTHR40074:SF2">
    <property type="entry name" value="O-ACETYLTRANSFERASE WECH"/>
    <property type="match status" value="1"/>
</dbReference>
<evidence type="ECO:0000256" key="6">
    <source>
        <dbReference type="ARBA" id="ARBA00023136"/>
    </source>
</evidence>
<keyword evidence="4 7" id="KW-0812">Transmembrane</keyword>
<evidence type="ECO:0000256" key="2">
    <source>
        <dbReference type="ARBA" id="ARBA00007400"/>
    </source>
</evidence>
<comment type="subcellular location">
    <subcellularLocation>
        <location evidence="1">Cell membrane</location>
        <topology evidence="1">Multi-pass membrane protein</topology>
    </subcellularLocation>
</comment>
<gene>
    <name evidence="9" type="primary">cps1E</name>
    <name evidence="9" type="ORF">bsdE14_11180</name>
</gene>
<keyword evidence="5 7" id="KW-1133">Transmembrane helix</keyword>
<dbReference type="RefSeq" id="WP_264848995.1">
    <property type="nucleotide sequence ID" value="NZ_BRXR01000001.1"/>
</dbReference>
<evidence type="ECO:0000256" key="5">
    <source>
        <dbReference type="ARBA" id="ARBA00022989"/>
    </source>
</evidence>
<feature type="domain" description="Acyltransferase 3" evidence="8">
    <location>
        <begin position="13"/>
        <end position="332"/>
    </location>
</feature>
<comment type="similarity">
    <text evidence="2">Belongs to the acyltransferase 3 family.</text>
</comment>
<evidence type="ECO:0000259" key="8">
    <source>
        <dbReference type="Pfam" id="PF01757"/>
    </source>
</evidence>
<feature type="transmembrane region" description="Helical" evidence="7">
    <location>
        <begin position="327"/>
        <end position="348"/>
    </location>
</feature>
<protein>
    <submittedName>
        <fullName evidence="9">Acyltransferase/acetyltransferase</fullName>
    </submittedName>
</protein>
<keyword evidence="9" id="KW-0012">Acyltransferase</keyword>
<feature type="transmembrane region" description="Helical" evidence="7">
    <location>
        <begin position="296"/>
        <end position="315"/>
    </location>
</feature>
<evidence type="ECO:0000256" key="7">
    <source>
        <dbReference type="SAM" id="Phobius"/>
    </source>
</evidence>
<evidence type="ECO:0000256" key="1">
    <source>
        <dbReference type="ARBA" id="ARBA00004651"/>
    </source>
</evidence>
<dbReference type="Pfam" id="PF01757">
    <property type="entry name" value="Acyl_transf_3"/>
    <property type="match status" value="1"/>
</dbReference>
<dbReference type="InterPro" id="IPR002656">
    <property type="entry name" value="Acyl_transf_3_dom"/>
</dbReference>
<sequence length="356" mass="41805">MKNVVKESRIDELYYIRIIATILVVAGHSAFYTILSGDGGIDYVTLMNESGIKDTIIHKGYLMVTNLIYSCHMHLFFFLSGIVYMACVKNGKYKEFKPFLSNKFIRLIVPYIVASILYGIPVLWFSGYFGNEDLVKKILQGYLLGYGKNHLWYLVSLFQIFLLTWCLDYFLKSKYIKLLFALLMLLSTHFKNIEFLYIYKTQAFFFYFFIGVLFEDYRKQYSNYIIKRRLFFTTIFGLLWIVSFACNYYLIQNSIAGIAVSLFGILFFYNFSILLLNNINPKNAIANVINRYSFEIYIFATPLNYAVLMTIYKLFGISIFGNENFSLILIIIRFLIQMFIPIVFGYVIQKIKSFFL</sequence>
<keyword evidence="9" id="KW-0808">Transferase</keyword>
<organism evidence="9 10">
    <name type="scientific">Clostridium omnivorum</name>
    <dbReference type="NCBI Taxonomy" id="1604902"/>
    <lineage>
        <taxon>Bacteria</taxon>
        <taxon>Bacillati</taxon>
        <taxon>Bacillota</taxon>
        <taxon>Clostridia</taxon>
        <taxon>Eubacteriales</taxon>
        <taxon>Clostridiaceae</taxon>
        <taxon>Clostridium</taxon>
    </lineage>
</organism>
<feature type="transmembrane region" description="Helical" evidence="7">
    <location>
        <begin position="230"/>
        <end position="250"/>
    </location>
</feature>
<dbReference type="Proteomes" id="UP001208567">
    <property type="component" value="Unassembled WGS sequence"/>
</dbReference>
<dbReference type="PANTHER" id="PTHR40074">
    <property type="entry name" value="O-ACETYLTRANSFERASE WECH"/>
    <property type="match status" value="1"/>
</dbReference>
<feature type="transmembrane region" description="Helical" evidence="7">
    <location>
        <begin position="150"/>
        <end position="171"/>
    </location>
</feature>
<evidence type="ECO:0000313" key="10">
    <source>
        <dbReference type="Proteomes" id="UP001208567"/>
    </source>
</evidence>
<name>A0ABQ5N3C3_9CLOT</name>
<dbReference type="GO" id="GO:0016746">
    <property type="term" value="F:acyltransferase activity"/>
    <property type="evidence" value="ECO:0007669"/>
    <property type="project" value="UniProtKB-KW"/>
</dbReference>
<proteinExistence type="inferred from homology"/>
<keyword evidence="6 7" id="KW-0472">Membrane</keyword>
<comment type="caution">
    <text evidence="9">The sequence shown here is derived from an EMBL/GenBank/DDBJ whole genome shotgun (WGS) entry which is preliminary data.</text>
</comment>
<accession>A0ABQ5N3C3</accession>
<feature type="transmembrane region" description="Helical" evidence="7">
    <location>
        <begin position="12"/>
        <end position="35"/>
    </location>
</feature>